<dbReference type="AlphaFoldDB" id="A0A6M1RUV4"/>
<keyword evidence="2" id="KW-1185">Reference proteome</keyword>
<sequence>MTTLVLACASLAQVQAPSPPGSYYLAKDFEWMPPLPFNPYPELPVVEIAPGMFLVDDTGLPDTPEQAEARKRWQQAIALAKAIAADPARAAAAQRAAEERARLAQEAWEKRKAELAPQMRALIPPG</sequence>
<protein>
    <submittedName>
        <fullName evidence="1">Uncharacterized protein</fullName>
    </submittedName>
</protein>
<dbReference type="EMBL" id="JAAKYA010000020">
    <property type="protein sequence ID" value="NGO38522.1"/>
    <property type="molecule type" value="Genomic_DNA"/>
</dbReference>
<name>A0A6M1RUV4_9BACT</name>
<evidence type="ECO:0000313" key="2">
    <source>
        <dbReference type="Proteomes" id="UP000477311"/>
    </source>
</evidence>
<accession>A0A6M1RUV4</accession>
<dbReference type="Proteomes" id="UP000477311">
    <property type="component" value="Unassembled WGS sequence"/>
</dbReference>
<comment type="caution">
    <text evidence="1">The sequence shown here is derived from an EMBL/GenBank/DDBJ whole genome shotgun (WGS) entry which is preliminary data.</text>
</comment>
<evidence type="ECO:0000313" key="1">
    <source>
        <dbReference type="EMBL" id="NGO38522.1"/>
    </source>
</evidence>
<gene>
    <name evidence="1" type="ORF">G4L39_03795</name>
</gene>
<reference evidence="1 2" key="1">
    <citation type="submission" date="2020-02" db="EMBL/GenBank/DDBJ databases">
        <title>Draft genome sequence of Limisphaera ngatamarikiensis NGM72.4T, a thermophilic Verrucomicrobia grouped in subdivision 3.</title>
        <authorList>
            <person name="Carere C.R."/>
            <person name="Steen J."/>
            <person name="Hugenholtz P."/>
            <person name="Stott M.B."/>
        </authorList>
    </citation>
    <scope>NUCLEOTIDE SEQUENCE [LARGE SCALE GENOMIC DNA]</scope>
    <source>
        <strain evidence="1 2">NGM72.4</strain>
    </source>
</reference>
<organism evidence="1 2">
    <name type="scientific">Limisphaera ngatamarikiensis</name>
    <dbReference type="NCBI Taxonomy" id="1324935"/>
    <lineage>
        <taxon>Bacteria</taxon>
        <taxon>Pseudomonadati</taxon>
        <taxon>Verrucomicrobiota</taxon>
        <taxon>Verrucomicrobiia</taxon>
        <taxon>Limisphaerales</taxon>
        <taxon>Limisphaeraceae</taxon>
        <taxon>Limisphaera</taxon>
    </lineage>
</organism>
<proteinExistence type="predicted"/>
<feature type="non-terminal residue" evidence="1">
    <location>
        <position position="126"/>
    </location>
</feature>